<dbReference type="CDD" id="cd00085">
    <property type="entry name" value="HNHc"/>
    <property type="match status" value="1"/>
</dbReference>
<organism evidence="4 5">
    <name type="scientific">Agrococcus baldri</name>
    <dbReference type="NCBI Taxonomy" id="153730"/>
    <lineage>
        <taxon>Bacteria</taxon>
        <taxon>Bacillati</taxon>
        <taxon>Actinomycetota</taxon>
        <taxon>Actinomycetes</taxon>
        <taxon>Micrococcales</taxon>
        <taxon>Microbacteriaceae</taxon>
        <taxon>Agrococcus</taxon>
    </lineage>
</organism>
<dbReference type="SMART" id="SM00507">
    <property type="entry name" value="HNHc"/>
    <property type="match status" value="1"/>
</dbReference>
<accession>A0AA87RLF7</accession>
<evidence type="ECO:0000313" key="4">
    <source>
        <dbReference type="EMBL" id="GEK80337.1"/>
    </source>
</evidence>
<evidence type="ECO:0000256" key="1">
    <source>
        <dbReference type="ARBA" id="ARBA00023450"/>
    </source>
</evidence>
<dbReference type="Pfam" id="PF02720">
    <property type="entry name" value="DUF222"/>
    <property type="match status" value="1"/>
</dbReference>
<dbReference type="GO" id="GO:0008270">
    <property type="term" value="F:zinc ion binding"/>
    <property type="evidence" value="ECO:0007669"/>
    <property type="project" value="InterPro"/>
</dbReference>
<keyword evidence="5" id="KW-1185">Reference proteome</keyword>
<dbReference type="GO" id="GO:0004519">
    <property type="term" value="F:endonuclease activity"/>
    <property type="evidence" value="ECO:0007669"/>
    <property type="project" value="InterPro"/>
</dbReference>
<protein>
    <recommendedName>
        <fullName evidence="3">HNH nuclease domain-containing protein</fullName>
    </recommendedName>
</protein>
<sequence length="514" mass="55228">MQHEGPEGPVPLRPETPEELAARLTPPPFSPEYRRGFPWVRPDDQAPARVDDTDGVEPAAGGSGGEASTEARLAPVVVTGRAVAESAMRAVVEIDSAIASLQAMRAQLLAGIGGVAVEDAVAERLDPGVGLRDVAAELALMQRRSDRTLEADLNRAMAERERWPATLRAWGAARIHRGHVAVIAEIGAALQDAEARAAFEAALLPHAETVNPGRLRTLARRELERHLERPLAARHVQARSGRTVWVRDVDDGMSLFQALVPTPLARGAYDRATRMAKAAASDDPRSFDQRRADAVCDLLLTGEPTDTALHGITAEVSIIIPAQTLTGDAGAASGPGDEGTEPRPGQVAVARLSDGTPIDPKTALLLAVRATSWTRLFTDPLTGHVTAVDSYVPSAQLKKLLRARDQHCRWPGCNARAARCDIDHTRAWADGGTTEIGNLAHLCRRHHTLKGAQLSRARRWKVRQRSPGVLEFTSPMGNTYIDQPPQTGPTFHDPPSSPWGMPTGIAAPRGDNPF</sequence>
<gene>
    <name evidence="4" type="ORF">ABA31_16880</name>
</gene>
<comment type="similarity">
    <text evidence="1">Belongs to the Rv1128c/1148c/1588c/1702c/1945/3466 family.</text>
</comment>
<proteinExistence type="inferred from homology"/>
<dbReference type="Pfam" id="PF01844">
    <property type="entry name" value="HNH"/>
    <property type="match status" value="1"/>
</dbReference>
<feature type="domain" description="HNH nuclease" evidence="3">
    <location>
        <begin position="396"/>
        <end position="448"/>
    </location>
</feature>
<dbReference type="InterPro" id="IPR003615">
    <property type="entry name" value="HNH_nuc"/>
</dbReference>
<evidence type="ECO:0000313" key="5">
    <source>
        <dbReference type="Proteomes" id="UP000321749"/>
    </source>
</evidence>
<feature type="region of interest" description="Disordered" evidence="2">
    <location>
        <begin position="471"/>
        <end position="514"/>
    </location>
</feature>
<dbReference type="InterPro" id="IPR002711">
    <property type="entry name" value="HNH"/>
</dbReference>
<name>A0AA87RLF7_9MICO</name>
<dbReference type="Gene3D" id="1.10.30.50">
    <property type="match status" value="1"/>
</dbReference>
<dbReference type="Proteomes" id="UP000321749">
    <property type="component" value="Unassembled WGS sequence"/>
</dbReference>
<dbReference type="InterPro" id="IPR003870">
    <property type="entry name" value="DUF222"/>
</dbReference>
<reference evidence="4 5" key="1">
    <citation type="submission" date="2019-07" db="EMBL/GenBank/DDBJ databases">
        <title>Whole genome shotgun sequence of Agrococcus baldri NBRC 103055.</title>
        <authorList>
            <person name="Hosoyama A."/>
            <person name="Uohara A."/>
            <person name="Ohji S."/>
            <person name="Ichikawa N."/>
        </authorList>
    </citation>
    <scope>NUCLEOTIDE SEQUENCE [LARGE SCALE GENOMIC DNA]</scope>
    <source>
        <strain evidence="4 5">NBRC 103055</strain>
    </source>
</reference>
<evidence type="ECO:0000259" key="3">
    <source>
        <dbReference type="SMART" id="SM00507"/>
    </source>
</evidence>
<comment type="caution">
    <text evidence="4">The sequence shown here is derived from an EMBL/GenBank/DDBJ whole genome shotgun (WGS) entry which is preliminary data.</text>
</comment>
<feature type="compositionally biased region" description="Polar residues" evidence="2">
    <location>
        <begin position="475"/>
        <end position="489"/>
    </location>
</feature>
<feature type="region of interest" description="Disordered" evidence="2">
    <location>
        <begin position="1"/>
        <end position="68"/>
    </location>
</feature>
<feature type="compositionally biased region" description="Basic and acidic residues" evidence="2">
    <location>
        <begin position="41"/>
        <end position="52"/>
    </location>
</feature>
<dbReference type="AlphaFoldDB" id="A0AA87RLF7"/>
<dbReference type="GO" id="GO:0003676">
    <property type="term" value="F:nucleic acid binding"/>
    <property type="evidence" value="ECO:0007669"/>
    <property type="project" value="InterPro"/>
</dbReference>
<evidence type="ECO:0000256" key="2">
    <source>
        <dbReference type="SAM" id="MobiDB-lite"/>
    </source>
</evidence>
<dbReference type="EMBL" id="BJUU01000009">
    <property type="protein sequence ID" value="GEK80337.1"/>
    <property type="molecule type" value="Genomic_DNA"/>
</dbReference>